<gene>
    <name evidence="2" type="ORF">BKA23_1388</name>
</gene>
<comment type="caution">
    <text evidence="2">The sequence shown here is derived from an EMBL/GenBank/DDBJ whole genome shotgun (WGS) entry which is preliminary data.</text>
</comment>
<proteinExistence type="predicted"/>
<sequence length="65" mass="6993">MSGDRDPSKLLDRIVSCCFAVLLGAIALYGAVRLIAAVFLPLCIGVCAMLAMIGVWLLVRRGRGW</sequence>
<name>A0A561EAE0_9MICO</name>
<evidence type="ECO:0000313" key="3">
    <source>
        <dbReference type="Proteomes" id="UP000318297"/>
    </source>
</evidence>
<feature type="transmembrane region" description="Helical" evidence="1">
    <location>
        <begin position="12"/>
        <end position="32"/>
    </location>
</feature>
<keyword evidence="1" id="KW-0812">Transmembrane</keyword>
<evidence type="ECO:0000256" key="1">
    <source>
        <dbReference type="SAM" id="Phobius"/>
    </source>
</evidence>
<dbReference type="OrthoDB" id="4744679at2"/>
<reference evidence="2 3" key="1">
    <citation type="submission" date="2019-06" db="EMBL/GenBank/DDBJ databases">
        <title>Sequencing the genomes of 1000 actinobacteria strains.</title>
        <authorList>
            <person name="Klenk H.-P."/>
        </authorList>
    </citation>
    <scope>NUCLEOTIDE SEQUENCE [LARGE SCALE GENOMIC DNA]</scope>
    <source>
        <strain evidence="2 3">DSM 19560</strain>
    </source>
</reference>
<protein>
    <submittedName>
        <fullName evidence="2">Uncharacterized protein</fullName>
    </submittedName>
</protein>
<dbReference type="RefSeq" id="WP_145226677.1">
    <property type="nucleotide sequence ID" value="NZ_VIVQ01000001.1"/>
</dbReference>
<dbReference type="AlphaFoldDB" id="A0A561EAE0"/>
<dbReference type="EMBL" id="VIVQ01000001">
    <property type="protein sequence ID" value="TWE12575.1"/>
    <property type="molecule type" value="Genomic_DNA"/>
</dbReference>
<organism evidence="2 3">
    <name type="scientific">Rudaeicoccus suwonensis</name>
    <dbReference type="NCBI Taxonomy" id="657409"/>
    <lineage>
        <taxon>Bacteria</taxon>
        <taxon>Bacillati</taxon>
        <taxon>Actinomycetota</taxon>
        <taxon>Actinomycetes</taxon>
        <taxon>Micrococcales</taxon>
        <taxon>Dermacoccaceae</taxon>
        <taxon>Rudaeicoccus</taxon>
    </lineage>
</organism>
<accession>A0A561EAE0</accession>
<evidence type="ECO:0000313" key="2">
    <source>
        <dbReference type="EMBL" id="TWE12575.1"/>
    </source>
</evidence>
<feature type="transmembrane region" description="Helical" evidence="1">
    <location>
        <begin position="38"/>
        <end position="59"/>
    </location>
</feature>
<dbReference type="Proteomes" id="UP000318297">
    <property type="component" value="Unassembled WGS sequence"/>
</dbReference>
<keyword evidence="1" id="KW-0472">Membrane</keyword>
<keyword evidence="3" id="KW-1185">Reference proteome</keyword>
<keyword evidence="1" id="KW-1133">Transmembrane helix</keyword>